<dbReference type="Proteomes" id="UP001214898">
    <property type="component" value="Chromosome"/>
</dbReference>
<evidence type="ECO:0000256" key="1">
    <source>
        <dbReference type="ARBA" id="ARBA00004141"/>
    </source>
</evidence>
<gene>
    <name evidence="8" type="primary">ytkC</name>
    <name evidence="7" type="ORF">J5227_20330</name>
    <name evidence="8" type="ORF">P5633_08795</name>
    <name evidence="6" type="ORF">SC09_Contig17orf00766</name>
</gene>
<evidence type="ECO:0000313" key="9">
    <source>
        <dbReference type="Proteomes" id="UP000032247"/>
    </source>
</evidence>
<keyword evidence="2" id="KW-0812">Transmembrane</keyword>
<dbReference type="GO" id="GO:0016020">
    <property type="term" value="C:membrane"/>
    <property type="evidence" value="ECO:0007669"/>
    <property type="project" value="UniProtKB-SubCell"/>
</dbReference>
<comment type="subcellular location">
    <subcellularLocation>
        <location evidence="1">Membrane</location>
        <topology evidence="1">Multi-pass membrane protein</topology>
    </subcellularLocation>
</comment>
<evidence type="ECO:0000313" key="6">
    <source>
        <dbReference type="EMBL" id="KIU13494.1"/>
    </source>
</evidence>
<protein>
    <submittedName>
        <fullName evidence="6">Autolytic amidase</fullName>
    </submittedName>
    <submittedName>
        <fullName evidence="7">Holin family protein</fullName>
    </submittedName>
</protein>
<dbReference type="Pfam" id="PF05105">
    <property type="entry name" value="Phage_holin_4_1"/>
    <property type="match status" value="1"/>
</dbReference>
<accession>A0A063XDJ2</accession>
<dbReference type="RefSeq" id="WP_003229085.1">
    <property type="nucleotide sequence ID" value="NZ_AP024621.1"/>
</dbReference>
<organism evidence="6 9">
    <name type="scientific">Bacillus subtilis</name>
    <dbReference type="NCBI Taxonomy" id="1423"/>
    <lineage>
        <taxon>Bacteria</taxon>
        <taxon>Bacillati</taxon>
        <taxon>Bacillota</taxon>
        <taxon>Bacilli</taxon>
        <taxon>Bacillales</taxon>
        <taxon>Bacillaceae</taxon>
        <taxon>Bacillus</taxon>
    </lineage>
</organism>
<dbReference type="InterPro" id="IPR006480">
    <property type="entry name" value="Phage_holin_4_1"/>
</dbReference>
<dbReference type="EMBL" id="JAGFPW010000028">
    <property type="protein sequence ID" value="MBO3796591.1"/>
    <property type="molecule type" value="Genomic_DNA"/>
</dbReference>
<dbReference type="AlphaFoldDB" id="A0A063XDJ2"/>
<dbReference type="EMBL" id="CP120576">
    <property type="protein sequence ID" value="WEY86169.1"/>
    <property type="molecule type" value="Genomic_DNA"/>
</dbReference>
<keyword evidence="3" id="KW-1133">Transmembrane helix</keyword>
<evidence type="ECO:0000256" key="3">
    <source>
        <dbReference type="ARBA" id="ARBA00022989"/>
    </source>
</evidence>
<reference evidence="8" key="3">
    <citation type="submission" date="2023-03" db="EMBL/GenBank/DDBJ databases">
        <title>Complete genome sequences of 52 Bacillus and Priestia strains isolated from West-African fermentations and 26 reference strains from the DSMZ collection.</title>
        <authorList>
            <person name="Wiedenbein E.S."/>
            <person name="Canoy T.S."/>
            <person name="Hui Y."/>
            <person name="Parkouda C."/>
            <person name="Dawende C."/>
            <person name="Ametefe E."/>
            <person name="Jespersen L."/>
            <person name="Nielsen D.S."/>
        </authorList>
    </citation>
    <scope>NUCLEOTIDE SEQUENCE</scope>
    <source>
        <strain evidence="8">PRO56</strain>
    </source>
</reference>
<dbReference type="PATRIC" id="fig|1423.167.peg.3158"/>
<evidence type="ECO:0000313" key="7">
    <source>
        <dbReference type="EMBL" id="MBO3796591.1"/>
    </source>
</evidence>
<dbReference type="NCBIfam" id="TIGR01593">
    <property type="entry name" value="holin_tox_secr"/>
    <property type="match status" value="1"/>
</dbReference>
<name>A0A063XDJ2_BACIU</name>
<reference evidence="7" key="2">
    <citation type="submission" date="2021-03" db="EMBL/GenBank/DDBJ databases">
        <title>Isolation of Bacillus subtilis from fermented food sample.</title>
        <authorList>
            <person name="Lakshmanan V."/>
            <person name="Athira K."/>
            <person name="Rajagopal K."/>
        </authorList>
    </citation>
    <scope>NUCLEOTIDE SEQUENCE</scope>
    <source>
        <strain evidence="7">S1</strain>
    </source>
</reference>
<dbReference type="EMBL" id="JXBC01000001">
    <property type="protein sequence ID" value="KIU13494.1"/>
    <property type="molecule type" value="Genomic_DNA"/>
</dbReference>
<keyword evidence="4" id="KW-0472">Membrane</keyword>
<reference evidence="6 9" key="1">
    <citation type="submission" date="2014-12" db="EMBL/GenBank/DDBJ databases">
        <title>Comparative genome analysis of Bacillus coagulans HM-08, Clostridium butyricum HM-68, Bacillus subtilis HM-66 and Bacillus licheniformis BL-09.</title>
        <authorList>
            <person name="Zhang H."/>
        </authorList>
    </citation>
    <scope>NUCLEOTIDE SEQUENCE [LARGE SCALE GENOMIC DNA]</scope>
    <source>
        <strain evidence="6 9">HM-66</strain>
    </source>
</reference>
<evidence type="ECO:0000256" key="4">
    <source>
        <dbReference type="ARBA" id="ARBA00023136"/>
    </source>
</evidence>
<dbReference type="Proteomes" id="UP000032247">
    <property type="component" value="Unassembled WGS sequence"/>
</dbReference>
<sequence>MDRDFGIFSFLAVSVSAAGFFFGGFQYSFLILLSLMAIEFISTTLKETIIHKLSFKKVFARLVKKLVTLALISVCHFFDQLLNTQGSIRDLAIMFYILYESVQIVVTASSLGIPVPQMLVDLLETLKNKFKRKP</sequence>
<evidence type="ECO:0000256" key="2">
    <source>
        <dbReference type="ARBA" id="ARBA00022692"/>
    </source>
</evidence>
<proteinExistence type="inferred from homology"/>
<dbReference type="Proteomes" id="UP000665181">
    <property type="component" value="Unassembled WGS sequence"/>
</dbReference>
<dbReference type="SMR" id="A0A063XDJ2"/>
<evidence type="ECO:0000256" key="5">
    <source>
        <dbReference type="ARBA" id="ARBA00023600"/>
    </source>
</evidence>
<comment type="similarity">
    <text evidence="5">Belongs to the bacteriophage holin family. Cp-1 holin subfamily.</text>
</comment>
<evidence type="ECO:0000313" key="8">
    <source>
        <dbReference type="EMBL" id="WEY86169.1"/>
    </source>
</evidence>
<dbReference type="STRING" id="483913.AN935_15340"/>